<dbReference type="GO" id="GO:0005829">
    <property type="term" value="C:cytosol"/>
    <property type="evidence" value="ECO:0007669"/>
    <property type="project" value="TreeGrafter"/>
</dbReference>
<dbReference type="InterPro" id="IPR037143">
    <property type="entry name" value="4-PPantetheinyl_Trfase_dom_sf"/>
</dbReference>
<sequence length="231" mass="23483">MGGALVLAGGSAVVLGRLQAVRTAFTAAEQARAARFRSPAARDDYVAAHLLVRACAARVAGVDPASLTLRHLCPGCGASDHGRPYVAELPGVSVSLSHTRGHAAAAAGEGGVVVDAEAVRPGGPPAAAARHALTAAEAAAVAADSRPGVAFALRWTYKECVVKWGEASLGTLRRIETPSGLFPAGVPVRHAGRWVLQWGADVGIVCGTALTSEIPALEILNTGNAPTLHRC</sequence>
<dbReference type="SUPFAM" id="SSF56214">
    <property type="entry name" value="4'-phosphopantetheinyl transferase"/>
    <property type="match status" value="2"/>
</dbReference>
<dbReference type="EMBL" id="JABBXF010000016">
    <property type="protein sequence ID" value="NVK77885.1"/>
    <property type="molecule type" value="Genomic_DNA"/>
</dbReference>
<dbReference type="InterPro" id="IPR050559">
    <property type="entry name" value="P-Pant_transferase_sf"/>
</dbReference>
<dbReference type="GO" id="GO:0019878">
    <property type="term" value="P:lysine biosynthetic process via aminoadipic acid"/>
    <property type="evidence" value="ECO:0007669"/>
    <property type="project" value="TreeGrafter"/>
</dbReference>
<gene>
    <name evidence="4" type="ORF">HG542_09425</name>
</gene>
<protein>
    <submittedName>
        <fullName evidence="4">4'-phosphopantetheinyl transferase superfamily protein</fullName>
    </submittedName>
</protein>
<evidence type="ECO:0000313" key="4">
    <source>
        <dbReference type="EMBL" id="NVK77885.1"/>
    </source>
</evidence>
<proteinExistence type="inferred from homology"/>
<dbReference type="Pfam" id="PF01648">
    <property type="entry name" value="ACPS"/>
    <property type="match status" value="1"/>
</dbReference>
<reference evidence="4 5" key="1">
    <citation type="submission" date="2020-04" db="EMBL/GenBank/DDBJ databases">
        <title>Draft Genome Sequence of Streptomyces morookaense DSM 40503, an 8-azaguanine-producing strain.</title>
        <authorList>
            <person name="Qi J."/>
            <person name="Gao J.-M."/>
        </authorList>
    </citation>
    <scope>NUCLEOTIDE SEQUENCE [LARGE SCALE GENOMIC DNA]</scope>
    <source>
        <strain evidence="4 5">DSM 40503</strain>
    </source>
</reference>
<keyword evidence="5" id="KW-1185">Reference proteome</keyword>
<evidence type="ECO:0000256" key="2">
    <source>
        <dbReference type="ARBA" id="ARBA00022679"/>
    </source>
</evidence>
<dbReference type="Gene3D" id="3.90.470.20">
    <property type="entry name" value="4'-phosphopantetheinyl transferase domain"/>
    <property type="match status" value="1"/>
</dbReference>
<feature type="domain" description="4'-phosphopantetheinyl transferase" evidence="3">
    <location>
        <begin position="114"/>
        <end position="170"/>
    </location>
</feature>
<dbReference type="PANTHER" id="PTHR12215:SF10">
    <property type="entry name" value="L-AMINOADIPATE-SEMIALDEHYDE DEHYDROGENASE-PHOSPHOPANTETHEINYL TRANSFERASE"/>
    <property type="match status" value="1"/>
</dbReference>
<dbReference type="GO" id="GO:0000287">
    <property type="term" value="F:magnesium ion binding"/>
    <property type="evidence" value="ECO:0007669"/>
    <property type="project" value="InterPro"/>
</dbReference>
<organism evidence="4 5">
    <name type="scientific">Streptomyces morookaense</name>
    <name type="common">Streptoverticillium morookaense</name>
    <dbReference type="NCBI Taxonomy" id="1970"/>
    <lineage>
        <taxon>Bacteria</taxon>
        <taxon>Bacillati</taxon>
        <taxon>Actinomycetota</taxon>
        <taxon>Actinomycetes</taxon>
        <taxon>Kitasatosporales</taxon>
        <taxon>Streptomycetaceae</taxon>
        <taxon>Streptomyces</taxon>
    </lineage>
</organism>
<comment type="similarity">
    <text evidence="1">Belongs to the P-Pant transferase superfamily. Gsp/Sfp/HetI/AcpT family.</text>
</comment>
<accession>A0A7Y7B2N3</accession>
<comment type="caution">
    <text evidence="4">The sequence shown here is derived from an EMBL/GenBank/DDBJ whole genome shotgun (WGS) entry which is preliminary data.</text>
</comment>
<evidence type="ECO:0000256" key="1">
    <source>
        <dbReference type="ARBA" id="ARBA00010990"/>
    </source>
</evidence>
<evidence type="ECO:0000313" key="5">
    <source>
        <dbReference type="Proteomes" id="UP000587462"/>
    </source>
</evidence>
<evidence type="ECO:0000259" key="3">
    <source>
        <dbReference type="Pfam" id="PF01648"/>
    </source>
</evidence>
<dbReference type="RefSeq" id="WP_171079659.1">
    <property type="nucleotide sequence ID" value="NZ_BNBU01000003.1"/>
</dbReference>
<dbReference type="Proteomes" id="UP000587462">
    <property type="component" value="Unassembled WGS sequence"/>
</dbReference>
<keyword evidence="2 4" id="KW-0808">Transferase</keyword>
<dbReference type="AlphaFoldDB" id="A0A7Y7B2N3"/>
<name>A0A7Y7B2N3_STRMO</name>
<dbReference type="InterPro" id="IPR008278">
    <property type="entry name" value="4-PPantetheinyl_Trfase_dom"/>
</dbReference>
<dbReference type="GO" id="GO:0008897">
    <property type="term" value="F:holo-[acyl-carrier-protein] synthase activity"/>
    <property type="evidence" value="ECO:0007669"/>
    <property type="project" value="InterPro"/>
</dbReference>
<dbReference type="PANTHER" id="PTHR12215">
    <property type="entry name" value="PHOSPHOPANTETHEINE TRANSFERASE"/>
    <property type="match status" value="1"/>
</dbReference>